<evidence type="ECO:0000313" key="3">
    <source>
        <dbReference type="EMBL" id="KJD36766.1"/>
    </source>
</evidence>
<evidence type="ECO:0000313" key="4">
    <source>
        <dbReference type="Proteomes" id="UP000032578"/>
    </source>
</evidence>
<evidence type="ECO:0008006" key="5">
    <source>
        <dbReference type="Google" id="ProtNLM"/>
    </source>
</evidence>
<name>A0A0D7WCD0_9FLAO</name>
<proteinExistence type="predicted"/>
<dbReference type="GO" id="GO:0016757">
    <property type="term" value="F:glycosyltransferase activity"/>
    <property type="evidence" value="ECO:0007669"/>
    <property type="project" value="InterPro"/>
</dbReference>
<gene>
    <name evidence="3" type="ORF">PW52_03775</name>
</gene>
<protein>
    <recommendedName>
        <fullName evidence="5">Glycosyl transferase family 1</fullName>
    </recommendedName>
</protein>
<evidence type="ECO:0000259" key="2">
    <source>
        <dbReference type="Pfam" id="PF13439"/>
    </source>
</evidence>
<dbReference type="PATRIC" id="fig|1435349.4.peg.1458"/>
<feature type="domain" description="Glycosyl transferase family 1" evidence="1">
    <location>
        <begin position="193"/>
        <end position="350"/>
    </location>
</feature>
<keyword evidence="4" id="KW-1185">Reference proteome</keyword>
<reference evidence="3 4" key="1">
    <citation type="submission" date="2014-11" db="EMBL/GenBank/DDBJ databases">
        <title>Tamlana sedimentorum sp. nov., isolated from shallow sand sediments of the Sea of Japan.</title>
        <authorList>
            <person name="Romanenko L.A."/>
        </authorList>
    </citation>
    <scope>NUCLEOTIDE SEQUENCE [LARGE SCALE GENOMIC DNA]</scope>
    <source>
        <strain evidence="3 4">JCM 19808</strain>
    </source>
</reference>
<dbReference type="Pfam" id="PF13439">
    <property type="entry name" value="Glyco_transf_4"/>
    <property type="match status" value="1"/>
</dbReference>
<dbReference type="SUPFAM" id="SSF53756">
    <property type="entry name" value="UDP-Glycosyltransferase/glycogen phosphorylase"/>
    <property type="match status" value="1"/>
</dbReference>
<dbReference type="PANTHER" id="PTHR45947">
    <property type="entry name" value="SULFOQUINOVOSYL TRANSFERASE SQD2"/>
    <property type="match status" value="1"/>
</dbReference>
<dbReference type="AlphaFoldDB" id="A0A0D7WCD0"/>
<dbReference type="Proteomes" id="UP000032578">
    <property type="component" value="Unassembled WGS sequence"/>
</dbReference>
<dbReference type="STRING" id="1435349.PW52_03775"/>
<dbReference type="Pfam" id="PF00534">
    <property type="entry name" value="Glycos_transf_1"/>
    <property type="match status" value="1"/>
</dbReference>
<dbReference type="RefSeq" id="WP_044631580.1">
    <property type="nucleotide sequence ID" value="NZ_JTDW01000002.1"/>
</dbReference>
<organism evidence="3 4">
    <name type="scientific">Neotamlana sedimentorum</name>
    <dbReference type="NCBI Taxonomy" id="1435349"/>
    <lineage>
        <taxon>Bacteria</taxon>
        <taxon>Pseudomonadati</taxon>
        <taxon>Bacteroidota</taxon>
        <taxon>Flavobacteriia</taxon>
        <taxon>Flavobacteriales</taxon>
        <taxon>Flavobacteriaceae</taxon>
        <taxon>Neotamlana</taxon>
    </lineage>
</organism>
<sequence length="376" mass="43041">MGKIKVAHILHSVGGVEVYLDLVAKNIDSNKFETIIIHGKSRKNKQYFNKENQVVKQFFVPMTRDISIITDLKCVFKTIKILKREKPNLIHAHSAKGGIIARLASLFYKVHVLHTPHAYSYLSTNSKLKRNLFLVIEQVFKSFNSILLATSESELERGINEVGYKNEKAYLFNNSIKPIKLSSTNQEINYSLPNNYICTVGRPSFQKNIEMMVEVIQLVKYSIPNIHMVVMGLGVVSPNTENVKQLIREKGLESNFTLIEWMEREKALKVISNSGFYLSTSRYEGLPYAIIESLALSKAIIATNCDGNKDLVKNNFNGFLTPQKNKKLTAEKVIELLNNLEMRKTFERNSFELFENNFNIDSNISKLENIYLKFSK</sequence>
<dbReference type="Gene3D" id="3.40.50.2000">
    <property type="entry name" value="Glycogen Phosphorylase B"/>
    <property type="match status" value="2"/>
</dbReference>
<evidence type="ECO:0000259" key="1">
    <source>
        <dbReference type="Pfam" id="PF00534"/>
    </source>
</evidence>
<dbReference type="PANTHER" id="PTHR45947:SF3">
    <property type="entry name" value="SULFOQUINOVOSYL TRANSFERASE SQD2"/>
    <property type="match status" value="1"/>
</dbReference>
<dbReference type="OrthoDB" id="9806653at2"/>
<dbReference type="InterPro" id="IPR028098">
    <property type="entry name" value="Glyco_trans_4-like_N"/>
</dbReference>
<feature type="domain" description="Glycosyltransferase subfamily 4-like N-terminal" evidence="2">
    <location>
        <begin position="13"/>
        <end position="176"/>
    </location>
</feature>
<dbReference type="InterPro" id="IPR001296">
    <property type="entry name" value="Glyco_trans_1"/>
</dbReference>
<comment type="caution">
    <text evidence="3">The sequence shown here is derived from an EMBL/GenBank/DDBJ whole genome shotgun (WGS) entry which is preliminary data.</text>
</comment>
<accession>A0A0D7WCD0</accession>
<dbReference type="EMBL" id="JTDW01000002">
    <property type="protein sequence ID" value="KJD36766.1"/>
    <property type="molecule type" value="Genomic_DNA"/>
</dbReference>
<dbReference type="InterPro" id="IPR050194">
    <property type="entry name" value="Glycosyltransferase_grp1"/>
</dbReference>